<dbReference type="KEGG" id="cmic:caldi_07360"/>
<dbReference type="NCBIfam" id="TIGR01687">
    <property type="entry name" value="moaD_arch"/>
    <property type="match status" value="1"/>
</dbReference>
<accession>A0AA35G731</accession>
<gene>
    <name evidence="1" type="ORF">caldi_07360</name>
</gene>
<dbReference type="Gene3D" id="3.10.20.30">
    <property type="match status" value="1"/>
</dbReference>
<evidence type="ECO:0000313" key="1">
    <source>
        <dbReference type="EMBL" id="BDG59646.1"/>
    </source>
</evidence>
<dbReference type="RefSeq" id="WP_264843756.1">
    <property type="nucleotide sequence ID" value="NZ_AP025628.1"/>
</dbReference>
<dbReference type="PANTHER" id="PTHR38031">
    <property type="entry name" value="SULFUR CARRIER PROTEIN SLR0821-RELATED"/>
    <property type="match status" value="1"/>
</dbReference>
<dbReference type="PANTHER" id="PTHR38031:SF1">
    <property type="entry name" value="SULFUR CARRIER PROTEIN CYSO"/>
    <property type="match status" value="1"/>
</dbReference>
<evidence type="ECO:0000313" key="2">
    <source>
        <dbReference type="Proteomes" id="UP001163687"/>
    </source>
</evidence>
<dbReference type="EMBL" id="AP025628">
    <property type="protein sequence ID" value="BDG59646.1"/>
    <property type="molecule type" value="Genomic_DNA"/>
</dbReference>
<keyword evidence="2" id="KW-1185">Reference proteome</keyword>
<dbReference type="InterPro" id="IPR016155">
    <property type="entry name" value="Mopterin_synth/thiamin_S_b"/>
</dbReference>
<dbReference type="SUPFAM" id="SSF54285">
    <property type="entry name" value="MoaD/ThiS"/>
    <property type="match status" value="1"/>
</dbReference>
<dbReference type="Pfam" id="PF02597">
    <property type="entry name" value="ThiS"/>
    <property type="match status" value="1"/>
</dbReference>
<proteinExistence type="predicted"/>
<dbReference type="InterPro" id="IPR052045">
    <property type="entry name" value="Sulfur_Carrier/Prot_Modifier"/>
</dbReference>
<name>A0AA35G731_9FIRM</name>
<protein>
    <submittedName>
        <fullName evidence="1">Molybdopterin synthase sulfur carrier subunit</fullName>
    </submittedName>
</protein>
<dbReference type="InterPro" id="IPR010038">
    <property type="entry name" value="MoaD_arc-typ"/>
</dbReference>
<dbReference type="InterPro" id="IPR012675">
    <property type="entry name" value="Beta-grasp_dom_sf"/>
</dbReference>
<dbReference type="AlphaFoldDB" id="A0AA35G731"/>
<dbReference type="NCBIfam" id="NF041918">
    <property type="entry name" value="SAMP1"/>
    <property type="match status" value="1"/>
</dbReference>
<dbReference type="InterPro" id="IPR054834">
    <property type="entry name" value="SAMP1_3"/>
</dbReference>
<dbReference type="CDD" id="cd17505">
    <property type="entry name" value="Ubl_SAMP1_like"/>
    <property type="match status" value="1"/>
</dbReference>
<sequence length="94" mass="9908">MEVRLYASLRDVAGTRVVTVPAKPGETVGEVLGRVFARHPALRPLVLSPDGSGLLPHVLVFLSGRSIRELQGLDTPVGEDDELALFPPVGGGRG</sequence>
<organism evidence="1 2">
    <name type="scientific">Caldinitratiruptor microaerophilus</name>
    <dbReference type="NCBI Taxonomy" id="671077"/>
    <lineage>
        <taxon>Bacteria</taxon>
        <taxon>Bacillati</taxon>
        <taxon>Bacillota</taxon>
        <taxon>Clostridia</taxon>
        <taxon>Eubacteriales</taxon>
        <taxon>Symbiobacteriaceae</taxon>
        <taxon>Caldinitratiruptor</taxon>
    </lineage>
</organism>
<reference evidence="1" key="1">
    <citation type="submission" date="2022-03" db="EMBL/GenBank/DDBJ databases">
        <title>Complete genome sequence of Caldinitratiruptor microaerophilus.</title>
        <authorList>
            <person name="Mukaiyama R."/>
            <person name="Nishiyama T."/>
            <person name="Ueda K."/>
        </authorList>
    </citation>
    <scope>NUCLEOTIDE SEQUENCE</scope>
    <source>
        <strain evidence="1">JCM 16183</strain>
    </source>
</reference>
<dbReference type="Proteomes" id="UP001163687">
    <property type="component" value="Chromosome"/>
</dbReference>
<dbReference type="InterPro" id="IPR003749">
    <property type="entry name" value="ThiS/MoaD-like"/>
</dbReference>